<reference evidence="6" key="1">
    <citation type="submission" date="2016-03" db="EMBL/GenBank/DDBJ databases">
        <authorList>
            <person name="Lee Y.-S."/>
            <person name="Choi Y.-L."/>
        </authorList>
    </citation>
    <scope>NUCLEOTIDE SEQUENCE [LARGE SCALE GENOMIC DNA]</scope>
    <source>
        <strain evidence="6">DAU221</strain>
    </source>
</reference>
<keyword evidence="6" id="KW-1185">Reference proteome</keyword>
<dbReference type="PANTHER" id="PTHR30469:SF12">
    <property type="entry name" value="MULTIDRUG RESISTANCE PROTEIN MDTA"/>
    <property type="match status" value="1"/>
</dbReference>
<accession>A0A143HKT8</accession>
<keyword evidence="2" id="KW-0175">Coiled coil</keyword>
<dbReference type="EMBL" id="CP014864">
    <property type="protein sequence ID" value="AMX02303.1"/>
    <property type="molecule type" value="Genomic_DNA"/>
</dbReference>
<name>A0A143HKT8_MICTH</name>
<dbReference type="InterPro" id="IPR006143">
    <property type="entry name" value="RND_pump_MFP"/>
</dbReference>
<dbReference type="InterPro" id="IPR058647">
    <property type="entry name" value="BSH_CzcB-like"/>
</dbReference>
<dbReference type="Gene3D" id="1.10.287.470">
    <property type="entry name" value="Helix hairpin bin"/>
    <property type="match status" value="1"/>
</dbReference>
<dbReference type="RefSeq" id="WP_067152774.1">
    <property type="nucleotide sequence ID" value="NZ_CP014864.1"/>
</dbReference>
<evidence type="ECO:0000256" key="1">
    <source>
        <dbReference type="ARBA" id="ARBA00009477"/>
    </source>
</evidence>
<evidence type="ECO:0000313" key="5">
    <source>
        <dbReference type="EMBL" id="MCX2803264.1"/>
    </source>
</evidence>
<dbReference type="Gene3D" id="2.40.50.100">
    <property type="match status" value="1"/>
</dbReference>
<dbReference type="Pfam" id="PF25973">
    <property type="entry name" value="BSH_CzcB"/>
    <property type="match status" value="1"/>
</dbReference>
<dbReference type="AlphaFoldDB" id="A0A143HKT8"/>
<dbReference type="GeneID" id="76607727"/>
<feature type="domain" description="CzcB-like barrel-sandwich hybrid" evidence="3">
    <location>
        <begin position="77"/>
        <end position="215"/>
    </location>
</feature>
<evidence type="ECO:0000259" key="3">
    <source>
        <dbReference type="Pfam" id="PF25973"/>
    </source>
</evidence>
<dbReference type="Proteomes" id="UP001209730">
    <property type="component" value="Unassembled WGS sequence"/>
</dbReference>
<reference evidence="5" key="3">
    <citation type="submission" date="2022-11" db="EMBL/GenBank/DDBJ databases">
        <title>Chitin-degrading and fungicidal potential of chitinolytic bacterial strains from marine environment of the Pacific Ocean regions.</title>
        <authorList>
            <person name="Pentekhina I."/>
            <person name="Nedashkovskaya O."/>
            <person name="Seitkalieva A."/>
            <person name="Podvolotskaya A."/>
            <person name="Tekutyeva L."/>
            <person name="Balabanova L."/>
        </authorList>
    </citation>
    <scope>NUCLEOTIDE SEQUENCE</scope>
    <source>
        <strain evidence="5">KMM 6838</strain>
    </source>
</reference>
<organism evidence="4 6">
    <name type="scientific">Microbulbifer thermotolerans</name>
    <dbReference type="NCBI Taxonomy" id="252514"/>
    <lineage>
        <taxon>Bacteria</taxon>
        <taxon>Pseudomonadati</taxon>
        <taxon>Pseudomonadota</taxon>
        <taxon>Gammaproteobacteria</taxon>
        <taxon>Cellvibrionales</taxon>
        <taxon>Microbulbiferaceae</taxon>
        <taxon>Microbulbifer</taxon>
    </lineage>
</organism>
<dbReference type="GO" id="GO:1990281">
    <property type="term" value="C:efflux pump complex"/>
    <property type="evidence" value="ECO:0007669"/>
    <property type="project" value="TreeGrafter"/>
</dbReference>
<dbReference type="STRING" id="252514.A3224_06640"/>
<evidence type="ECO:0000313" key="4">
    <source>
        <dbReference type="EMBL" id="AMX02303.1"/>
    </source>
</evidence>
<proteinExistence type="inferred from homology"/>
<dbReference type="KEGG" id="mthd:A3224_06640"/>
<dbReference type="GO" id="GO:0015562">
    <property type="term" value="F:efflux transmembrane transporter activity"/>
    <property type="evidence" value="ECO:0007669"/>
    <property type="project" value="TreeGrafter"/>
</dbReference>
<comment type="similarity">
    <text evidence="1">Belongs to the membrane fusion protein (MFP) (TC 8.A.1) family.</text>
</comment>
<dbReference type="Gene3D" id="2.40.30.170">
    <property type="match status" value="1"/>
</dbReference>
<gene>
    <name evidence="4" type="ORF">A3224_06640</name>
    <name evidence="5" type="ORF">OQJ68_15850</name>
</gene>
<feature type="coiled-coil region" evidence="2">
    <location>
        <begin position="109"/>
        <end position="143"/>
    </location>
</feature>
<reference evidence="4" key="2">
    <citation type="submission" date="2016-03" db="EMBL/GenBank/DDBJ databases">
        <authorList>
            <person name="Ploux O."/>
        </authorList>
    </citation>
    <scope>NUCLEOTIDE SEQUENCE [LARGE SCALE GENOMIC DNA]</scope>
    <source>
        <strain evidence="4">DAU221</strain>
    </source>
</reference>
<dbReference type="PANTHER" id="PTHR30469">
    <property type="entry name" value="MULTIDRUG RESISTANCE PROTEIN MDTA"/>
    <property type="match status" value="1"/>
</dbReference>
<evidence type="ECO:0000313" key="6">
    <source>
        <dbReference type="Proteomes" id="UP000076077"/>
    </source>
</evidence>
<dbReference type="Proteomes" id="UP000076077">
    <property type="component" value="Chromosome"/>
</dbReference>
<dbReference type="OrthoDB" id="9781888at2"/>
<dbReference type="NCBIfam" id="TIGR01730">
    <property type="entry name" value="RND_mfp"/>
    <property type="match status" value="1"/>
</dbReference>
<dbReference type="SUPFAM" id="SSF111369">
    <property type="entry name" value="HlyD-like secretion proteins"/>
    <property type="match status" value="1"/>
</dbReference>
<dbReference type="EMBL" id="JAPHQB010000040">
    <property type="protein sequence ID" value="MCX2803264.1"/>
    <property type="molecule type" value="Genomic_DNA"/>
</dbReference>
<evidence type="ECO:0000256" key="2">
    <source>
        <dbReference type="SAM" id="Coils"/>
    </source>
</evidence>
<sequence>MIKRYSKWFALLGACLFLLLVLVYNGHKMAQQGNRPMPPKRDAVLAADVVVVRVNTERYTPPIEAFGAAESHYQLTLVSEVEGLVKAVSENLESGRMVKKGELLVQLENSDYRETLATAEAALASARLDLLEVEREADQAQAEWKASGLEGEPDSPLVLYEPQLAEARASVAENEAAVVRARRDLAQTEIRAPFDALIVSRGIAPGSYLQSGGEVAELYSTDRVEIALPLSQRDWNALPDSKTLEQEGWPVALSSVESGAQWLGYVRRVERHQDDTSRQRSLIVAVDQPLAQEPELTPGTFIRAEVPGREQSDLWRLPPSSLSQRGEIWYVTDGLLAKFAAEAVASDKETIYIRPPESLRQQEVSVLVHPLSSYVPGMAVNAVEAGDE</sequence>
<protein>
    <submittedName>
        <fullName evidence="5">Efflux RND transporter periplasmic adaptor subunit</fullName>
    </submittedName>
    <submittedName>
        <fullName evidence="4">Efflux transporter periplasmic adaptor subunit</fullName>
    </submittedName>
</protein>